<dbReference type="InterPro" id="IPR052965">
    <property type="entry name" value="Pigment-catalase-like"/>
</dbReference>
<protein>
    <submittedName>
        <fullName evidence="1 2">Ferritin-like domain</fullName>
    </submittedName>
</protein>
<dbReference type="PATRIC" id="fig|42256.3.peg.1628"/>
<proteinExistence type="predicted"/>
<dbReference type="Gene3D" id="1.20.1260.10">
    <property type="match status" value="1"/>
</dbReference>
<dbReference type="Pfam" id="PF13668">
    <property type="entry name" value="Ferritin_2"/>
    <property type="match status" value="1"/>
</dbReference>
<dbReference type="EMBL" id="CP007514">
    <property type="protein sequence ID" value="AHY46892.1"/>
    <property type="molecule type" value="Genomic_DNA"/>
</dbReference>
<reference evidence="1 3" key="1">
    <citation type="submission" date="2014-03" db="EMBL/GenBank/DDBJ databases">
        <title>Complete genome sequence of the Radio-Resistant Rubrobacter radiotolerans RSPS-4.</title>
        <authorList>
            <person name="Egas C.C."/>
            <person name="Barroso C.C."/>
            <person name="Froufe H.J.C."/>
            <person name="Pacheco J.J."/>
            <person name="Albuquerque L.L."/>
            <person name="da Costa M.M.S."/>
        </authorList>
    </citation>
    <scope>NUCLEOTIDE SEQUENCE [LARGE SCALE GENOMIC DNA]</scope>
    <source>
        <strain evidence="1 3">RSPS-4</strain>
    </source>
</reference>
<dbReference type="RefSeq" id="WP_051589580.1">
    <property type="nucleotide sequence ID" value="NZ_CP007514.1"/>
</dbReference>
<dbReference type="InterPro" id="IPR009078">
    <property type="entry name" value="Ferritin-like_SF"/>
</dbReference>
<dbReference type="EMBL" id="JAWXXX010000001">
    <property type="protein sequence ID" value="MDX5894297.1"/>
    <property type="molecule type" value="Genomic_DNA"/>
</dbReference>
<name>A0A023X345_RUBRA</name>
<dbReference type="InterPro" id="IPR012347">
    <property type="entry name" value="Ferritin-like"/>
</dbReference>
<dbReference type="Proteomes" id="UP001281130">
    <property type="component" value="Unassembled WGS sequence"/>
</dbReference>
<reference evidence="2" key="2">
    <citation type="submission" date="2023-11" db="EMBL/GenBank/DDBJ databases">
        <title>MicrobeMod: A computational toolkit for identifying prokaryotic methylation and restriction-modification with nanopore sequencing.</title>
        <authorList>
            <person name="Crits-Christoph A."/>
            <person name="Kang S.C."/>
            <person name="Lee H."/>
            <person name="Ostrov N."/>
        </authorList>
    </citation>
    <scope>NUCLEOTIDE SEQUENCE</scope>
    <source>
        <strain evidence="2">ATCC 51242</strain>
    </source>
</reference>
<dbReference type="PANTHER" id="PTHR31694:SF26">
    <property type="entry name" value="OS05G0151100 PROTEIN"/>
    <property type="match status" value="1"/>
</dbReference>
<dbReference type="PANTHER" id="PTHR31694">
    <property type="entry name" value="DESICCATION-LIKE PROTEIN"/>
    <property type="match status" value="1"/>
</dbReference>
<dbReference type="STRING" id="42256.RradSPS_1609"/>
<evidence type="ECO:0000313" key="1">
    <source>
        <dbReference type="EMBL" id="AHY46892.1"/>
    </source>
</evidence>
<organism evidence="1 3">
    <name type="scientific">Rubrobacter radiotolerans</name>
    <name type="common">Arthrobacter radiotolerans</name>
    <dbReference type="NCBI Taxonomy" id="42256"/>
    <lineage>
        <taxon>Bacteria</taxon>
        <taxon>Bacillati</taxon>
        <taxon>Actinomycetota</taxon>
        <taxon>Rubrobacteria</taxon>
        <taxon>Rubrobacterales</taxon>
        <taxon>Rubrobacteraceae</taxon>
        <taxon>Rubrobacter</taxon>
    </lineage>
</organism>
<dbReference type="SUPFAM" id="SSF47240">
    <property type="entry name" value="Ferritin-like"/>
    <property type="match status" value="1"/>
</dbReference>
<evidence type="ECO:0000313" key="3">
    <source>
        <dbReference type="Proteomes" id="UP000025229"/>
    </source>
</evidence>
<sequence>MPKHEIQVPSAEDFVNKPRSRKQFFGALAAASLGAVGGGALLSGRATAQSSGNVDVDIANFALTLEYLEAEFYTRAVDSGVLSEATLPTVTNLRDHEVAHAEAIVGLLEGVGAAPVEKPEFTFPADAFSSEAAILELAATFEPVGVGAYLGAAPLIESPDVLAAAGSIAGVEGEHVVAVNQLLGVVPPANQAFPAALTRDEVLAAVAPFLGMDAMMDTGGQAL</sequence>
<evidence type="ECO:0000313" key="2">
    <source>
        <dbReference type="EMBL" id="MDX5894297.1"/>
    </source>
</evidence>
<keyword evidence="3" id="KW-1185">Reference proteome</keyword>
<gene>
    <name evidence="1" type="ORF">RradSPS_1609</name>
    <name evidence="2" type="ORF">SIL72_09700</name>
</gene>
<dbReference type="eggNOG" id="COG1633">
    <property type="taxonomic scope" value="Bacteria"/>
</dbReference>
<dbReference type="KEGG" id="rrd:RradSPS_1609"/>
<dbReference type="PROSITE" id="PS51318">
    <property type="entry name" value="TAT"/>
    <property type="match status" value="1"/>
</dbReference>
<dbReference type="AlphaFoldDB" id="A0A023X345"/>
<dbReference type="HOGENOM" id="CLU_029630_2_1_11"/>
<accession>A0A023X345</accession>
<dbReference type="InterPro" id="IPR006311">
    <property type="entry name" value="TAT_signal"/>
</dbReference>
<dbReference type="OrthoDB" id="954262at2"/>
<dbReference type="Proteomes" id="UP000025229">
    <property type="component" value="Chromosome"/>
</dbReference>